<dbReference type="InterPro" id="IPR036390">
    <property type="entry name" value="WH_DNA-bd_sf"/>
</dbReference>
<protein>
    <submittedName>
        <fullName evidence="3">HTH domain-containing protein</fullName>
    </submittedName>
</protein>
<reference evidence="3 4" key="1">
    <citation type="submission" date="2020-09" db="EMBL/GenBank/DDBJ databases">
        <title>Flavimobilis rhizosphaerae sp. nov., isolated from rhizosphere soil of Spartina alterniflora.</title>
        <authorList>
            <person name="Hanqin C."/>
        </authorList>
    </citation>
    <scope>NUCLEOTIDE SEQUENCE [LARGE SCALE GENOMIC DNA]</scope>
    <source>
        <strain evidence="3 4">GY 10621</strain>
    </source>
</reference>
<evidence type="ECO:0000259" key="2">
    <source>
        <dbReference type="Pfam" id="PF12802"/>
    </source>
</evidence>
<dbReference type="SUPFAM" id="SSF46785">
    <property type="entry name" value="Winged helix' DNA-binding domain"/>
    <property type="match status" value="1"/>
</dbReference>
<comment type="caution">
    <text evidence="3">The sequence shown here is derived from an EMBL/GenBank/DDBJ whole genome shotgun (WGS) entry which is preliminary data.</text>
</comment>
<dbReference type="EMBL" id="JACZDF010000005">
    <property type="protein sequence ID" value="MBD9699789.1"/>
    <property type="molecule type" value="Genomic_DNA"/>
</dbReference>
<organism evidence="3 4">
    <name type="scientific">Flavimobilis rhizosphaerae</name>
    <dbReference type="NCBI Taxonomy" id="2775421"/>
    <lineage>
        <taxon>Bacteria</taxon>
        <taxon>Bacillati</taxon>
        <taxon>Actinomycetota</taxon>
        <taxon>Actinomycetes</taxon>
        <taxon>Micrococcales</taxon>
        <taxon>Jonesiaceae</taxon>
        <taxon>Flavimobilis</taxon>
    </lineage>
</organism>
<evidence type="ECO:0000313" key="3">
    <source>
        <dbReference type="EMBL" id="MBD9699789.1"/>
    </source>
</evidence>
<dbReference type="Pfam" id="PF12802">
    <property type="entry name" value="MarR_2"/>
    <property type="match status" value="1"/>
</dbReference>
<dbReference type="Gene3D" id="1.10.10.10">
    <property type="entry name" value="Winged helix-like DNA-binding domain superfamily/Winged helix DNA-binding domain"/>
    <property type="match status" value="1"/>
</dbReference>
<evidence type="ECO:0000256" key="1">
    <source>
        <dbReference type="SAM" id="MobiDB-lite"/>
    </source>
</evidence>
<dbReference type="InterPro" id="IPR036388">
    <property type="entry name" value="WH-like_DNA-bd_sf"/>
</dbReference>
<dbReference type="InterPro" id="IPR000835">
    <property type="entry name" value="HTH_MarR-typ"/>
</dbReference>
<dbReference type="CDD" id="cd00090">
    <property type="entry name" value="HTH_ARSR"/>
    <property type="match status" value="1"/>
</dbReference>
<dbReference type="RefSeq" id="WP_192280234.1">
    <property type="nucleotide sequence ID" value="NZ_JACZDF010000005.1"/>
</dbReference>
<keyword evidence="4" id="KW-1185">Reference proteome</keyword>
<name>A0ABR9DS55_9MICO</name>
<sequence>MTVDPDARPAAPAGEHSTRDRVLELVVSDGPVSAADLGLRLDLTSAAIRRHIASLEADGLVAVHESGHTGQRGRPARRYVATGSAQDPLAAGYTQFALEVMAHLEKFGGPAAVEDFATTNVAAREAGYAAALTATDPTARVQQLAEALTDDGFVASVRPVPGTQMVQLCQGHCPVQHVAARYPQLCDAEIAAFSRLLGTHVQRLSTLAGGAHVCTTNIPVGPPPGVPPDDRGPACATPVTPTTGTHPRPSGRTAEGMR</sequence>
<evidence type="ECO:0000313" key="4">
    <source>
        <dbReference type="Proteomes" id="UP000642107"/>
    </source>
</evidence>
<gene>
    <name evidence="3" type="ORF">IGS67_09835</name>
</gene>
<accession>A0ABR9DS55</accession>
<proteinExistence type="predicted"/>
<feature type="region of interest" description="Disordered" evidence="1">
    <location>
        <begin position="222"/>
        <end position="258"/>
    </location>
</feature>
<feature type="domain" description="HTH marR-type" evidence="2">
    <location>
        <begin position="21"/>
        <end position="70"/>
    </location>
</feature>
<dbReference type="InterPro" id="IPR011991">
    <property type="entry name" value="ArsR-like_HTH"/>
</dbReference>
<dbReference type="Proteomes" id="UP000642107">
    <property type="component" value="Unassembled WGS sequence"/>
</dbReference>